<dbReference type="Proteomes" id="UP000015354">
    <property type="component" value="Unassembled WGS sequence"/>
</dbReference>
<evidence type="ECO:0000313" key="6">
    <source>
        <dbReference type="Proteomes" id="UP000015354"/>
    </source>
</evidence>
<dbReference type="Gene3D" id="2.130.10.10">
    <property type="entry name" value="YVTN repeat-like/Quinoprotein amine dehydrogenase"/>
    <property type="match status" value="1"/>
</dbReference>
<keyword evidence="6" id="KW-1185">Reference proteome</keyword>
<dbReference type="OrthoDB" id="538223at2759"/>
<proteinExistence type="inferred from homology"/>
<comment type="caution">
    <text evidence="5">The sequence shown here is derived from an EMBL/GenBank/DDBJ whole genome shotgun (WGS) entry which is preliminary data.</text>
</comment>
<evidence type="ECO:0000256" key="3">
    <source>
        <dbReference type="ARBA" id="ARBA00025801"/>
    </source>
</evidence>
<feature type="region of interest" description="Disordered" evidence="4">
    <location>
        <begin position="206"/>
        <end position="225"/>
    </location>
</feature>
<name>S9U8G9_9TRYP</name>
<dbReference type="PANTHER" id="PTHR22848">
    <property type="entry name" value="WD40 REPEAT PROTEIN"/>
    <property type="match status" value="1"/>
</dbReference>
<dbReference type="InterPro" id="IPR045184">
    <property type="entry name" value="SMU1"/>
</dbReference>
<dbReference type="PROSITE" id="PS50896">
    <property type="entry name" value="LISH"/>
    <property type="match status" value="1"/>
</dbReference>
<dbReference type="InterPro" id="IPR001680">
    <property type="entry name" value="WD40_rpt"/>
</dbReference>
<dbReference type="AlphaFoldDB" id="S9U8G9"/>
<dbReference type="InterPro" id="IPR036322">
    <property type="entry name" value="WD40_repeat_dom_sf"/>
</dbReference>
<accession>S9U8G9</accession>
<sequence>MSSSTVISHEDVVKQVYRFLEASGYKSTLMALQAESAIPYNVINEVDAGHRLAPKEGKSVPRTAEHFEQVVLKGDWATLLSKYVSGLLLPKELRASLYELVLEEVVLLHGVPHAARALLQNAPALVALKVDAPARYMRLENMINTFDVVAFQDKAAKGDARVATPEMLKKREALLHTLRPAVTFSAAPYDGVLPAALSAALQDPSAHTGAVAPKRGRSEMEGGSTTGLQNWQDALLAYPIVAAKSIRSKLVYDGEQSVTHCVLRHPSSAEKDPQLLVGRTDGTLDFVEYKDNALTPLSTSVGHSSSVVRMTLEESDQSTWVAVGYRDGSVKLYNVDTHKLVRKFLAAHSLGITSIIFRGERHDGELQGHSPLLVTGAYDTHIGLLHIGSGTVLCKVKDAHHSTYINALCPLVGRLAGNCFLSGGNDGTLSLWCTSDETSIRRLGSPFTFHSLYAQLRDMVVTDLVALSSSTARNEVVAITRSEKVVVFALTVDEQNALSPMASAEVVALIVAPKAIRSGVAHVRPTAVQMVPDMCTYLTDVEGNILLYNVEMLWRSAEKRQQMNGVLKVTEPTDQSSVVIADSGSAVSDLHTVTLWTSASSPSVFAYGPSLAALYWLV</sequence>
<dbReference type="Pfam" id="PF00400">
    <property type="entry name" value="WD40"/>
    <property type="match status" value="1"/>
</dbReference>
<gene>
    <name evidence="5" type="ORF">STCU_05958</name>
</gene>
<evidence type="ECO:0000256" key="1">
    <source>
        <dbReference type="ARBA" id="ARBA00022664"/>
    </source>
</evidence>
<evidence type="ECO:0000313" key="5">
    <source>
        <dbReference type="EMBL" id="EPY27027.1"/>
    </source>
</evidence>
<dbReference type="SUPFAM" id="SSF50978">
    <property type="entry name" value="WD40 repeat-like"/>
    <property type="match status" value="1"/>
</dbReference>
<reference evidence="5 6" key="1">
    <citation type="journal article" date="2013" name="PLoS ONE">
        <title>Predicting the Proteins of Angomonas deanei, Strigomonas culicis and Their Respective Endosymbionts Reveals New Aspects of the Trypanosomatidae Family.</title>
        <authorList>
            <person name="Motta M.C."/>
            <person name="Martins A.C."/>
            <person name="de Souza S.S."/>
            <person name="Catta-Preta C.M."/>
            <person name="Silva R."/>
            <person name="Klein C.C."/>
            <person name="de Almeida L.G."/>
            <person name="de Lima Cunha O."/>
            <person name="Ciapina L.P."/>
            <person name="Brocchi M."/>
            <person name="Colabardini A.C."/>
            <person name="de Araujo Lima B."/>
            <person name="Machado C.R."/>
            <person name="de Almeida Soares C.M."/>
            <person name="Probst C.M."/>
            <person name="de Menezes C.B."/>
            <person name="Thompson C.E."/>
            <person name="Bartholomeu D.C."/>
            <person name="Gradia D.F."/>
            <person name="Pavoni D.P."/>
            <person name="Grisard E.C."/>
            <person name="Fantinatti-Garboggini F."/>
            <person name="Marchini F.K."/>
            <person name="Rodrigues-Luiz G.F."/>
            <person name="Wagner G."/>
            <person name="Goldman G.H."/>
            <person name="Fietto J.L."/>
            <person name="Elias M.C."/>
            <person name="Goldman M.H."/>
            <person name="Sagot M.F."/>
            <person name="Pereira M."/>
            <person name="Stoco P.H."/>
            <person name="de Mendonca-Neto R.P."/>
            <person name="Teixeira S.M."/>
            <person name="Maciel T.E."/>
            <person name="de Oliveira Mendes T.A."/>
            <person name="Urmenyi T.P."/>
            <person name="de Souza W."/>
            <person name="Schenkman S."/>
            <person name="de Vasconcelos A.T."/>
        </authorList>
    </citation>
    <scope>NUCLEOTIDE SEQUENCE [LARGE SCALE GENOMIC DNA]</scope>
</reference>
<keyword evidence="1" id="KW-0507">mRNA processing</keyword>
<organism evidence="5 6">
    <name type="scientific">Strigomonas culicis</name>
    <dbReference type="NCBI Taxonomy" id="28005"/>
    <lineage>
        <taxon>Eukaryota</taxon>
        <taxon>Discoba</taxon>
        <taxon>Euglenozoa</taxon>
        <taxon>Kinetoplastea</taxon>
        <taxon>Metakinetoplastina</taxon>
        <taxon>Trypanosomatida</taxon>
        <taxon>Trypanosomatidae</taxon>
        <taxon>Strigomonadinae</taxon>
        <taxon>Strigomonas</taxon>
    </lineage>
</organism>
<dbReference type="EMBL" id="ATMH01005958">
    <property type="protein sequence ID" value="EPY27027.1"/>
    <property type="molecule type" value="Genomic_DNA"/>
</dbReference>
<comment type="similarity">
    <text evidence="3">Belongs to the WD repeat SMU1 family.</text>
</comment>
<dbReference type="InterPro" id="IPR015943">
    <property type="entry name" value="WD40/YVTN_repeat-like_dom_sf"/>
</dbReference>
<evidence type="ECO:0000256" key="2">
    <source>
        <dbReference type="ARBA" id="ARBA00023187"/>
    </source>
</evidence>
<keyword evidence="2" id="KW-0508">mRNA splicing</keyword>
<protein>
    <submittedName>
        <fullName evidence="5">WD40 repeat-containing protein SMU1</fullName>
    </submittedName>
</protein>
<dbReference type="InterPro" id="IPR006594">
    <property type="entry name" value="LisH"/>
</dbReference>
<evidence type="ECO:0000256" key="4">
    <source>
        <dbReference type="SAM" id="MobiDB-lite"/>
    </source>
</evidence>
<dbReference type="GO" id="GO:0000398">
    <property type="term" value="P:mRNA splicing, via spliceosome"/>
    <property type="evidence" value="ECO:0007669"/>
    <property type="project" value="InterPro"/>
</dbReference>
<dbReference type="SMART" id="SM00320">
    <property type="entry name" value="WD40"/>
    <property type="match status" value="3"/>
</dbReference>